<feature type="domain" description="DNA binding HTH" evidence="1">
    <location>
        <begin position="1"/>
        <end position="39"/>
    </location>
</feature>
<dbReference type="PRINTS" id="PR01590">
    <property type="entry name" value="HTHFIS"/>
</dbReference>
<name>A0A0F8YPA3_9ZZZZ</name>
<comment type="caution">
    <text evidence="2">The sequence shown here is derived from an EMBL/GenBank/DDBJ whole genome shotgun (WGS) entry which is preliminary data.</text>
</comment>
<dbReference type="AlphaFoldDB" id="A0A0F8YPA3"/>
<gene>
    <name evidence="2" type="ORF">LCGC14_2795580</name>
</gene>
<evidence type="ECO:0000259" key="1">
    <source>
        <dbReference type="Pfam" id="PF02954"/>
    </source>
</evidence>
<dbReference type="GO" id="GO:0043565">
    <property type="term" value="F:sequence-specific DNA binding"/>
    <property type="evidence" value="ECO:0007669"/>
    <property type="project" value="InterPro"/>
</dbReference>
<accession>A0A0F8YPA3</accession>
<reference evidence="2" key="1">
    <citation type="journal article" date="2015" name="Nature">
        <title>Complex archaea that bridge the gap between prokaryotes and eukaryotes.</title>
        <authorList>
            <person name="Spang A."/>
            <person name="Saw J.H."/>
            <person name="Jorgensen S.L."/>
            <person name="Zaremba-Niedzwiedzka K."/>
            <person name="Martijn J."/>
            <person name="Lind A.E."/>
            <person name="van Eijk R."/>
            <person name="Schleper C."/>
            <person name="Guy L."/>
            <person name="Ettema T.J."/>
        </authorList>
    </citation>
    <scope>NUCLEOTIDE SEQUENCE</scope>
</reference>
<evidence type="ECO:0000313" key="2">
    <source>
        <dbReference type="EMBL" id="KKK83217.1"/>
    </source>
</evidence>
<protein>
    <recommendedName>
        <fullName evidence="1">DNA binding HTH domain-containing protein</fullName>
    </recommendedName>
</protein>
<dbReference type="SUPFAM" id="SSF46689">
    <property type="entry name" value="Homeodomain-like"/>
    <property type="match status" value="1"/>
</dbReference>
<dbReference type="InterPro" id="IPR002197">
    <property type="entry name" value="HTH_Fis"/>
</dbReference>
<sequence length="48" mass="5436">REIEMQVIYQTLERLSGNKPKAAEELGISLKTLYNKLNQSNASLERSA</sequence>
<feature type="non-terminal residue" evidence="2">
    <location>
        <position position="1"/>
    </location>
</feature>
<dbReference type="EMBL" id="LAZR01052326">
    <property type="protein sequence ID" value="KKK83217.1"/>
    <property type="molecule type" value="Genomic_DNA"/>
</dbReference>
<dbReference type="InterPro" id="IPR009057">
    <property type="entry name" value="Homeodomain-like_sf"/>
</dbReference>
<dbReference type="Gene3D" id="1.10.10.60">
    <property type="entry name" value="Homeodomain-like"/>
    <property type="match status" value="1"/>
</dbReference>
<organism evidence="2">
    <name type="scientific">marine sediment metagenome</name>
    <dbReference type="NCBI Taxonomy" id="412755"/>
    <lineage>
        <taxon>unclassified sequences</taxon>
        <taxon>metagenomes</taxon>
        <taxon>ecological metagenomes</taxon>
    </lineage>
</organism>
<dbReference type="Pfam" id="PF02954">
    <property type="entry name" value="HTH_8"/>
    <property type="match status" value="1"/>
</dbReference>
<proteinExistence type="predicted"/>